<keyword evidence="3 7" id="KW-1003">Cell membrane</keyword>
<sequence length="480" mass="53586">MVFSSLIFLFRFLPAFWLVYLAVPGRWKNPVLFLESLFFYAWGEPVYVLLLLVSTASDYCCGRLIGRFRREDRRGAARGTLAVSLAVNLGLLGFFKYADFLVETVNALAGTRWGTPGLPLPVGISFYTFQTMSYTIDVYRGNVRPQKDPVAFGAFVTMFPQLVAGPIVSYRCVEKELKERKITPEGLGEGWKRFVIGLGKKTLLANQAGALFSLLGARKEAGAAVLWAAVLCFGFQIYFDFSGYSDMASGLGRMMGFSFPENFRYPYTARSVTEFWQRWHMTLSGWFREYVYIPLGGNRKGTLRHAFNLLAVWILTGIWHGAAWNFVLWGLWFFCLLILEKFWLKGLLERLPAPFRRAWTLGAVFSGWALFCGPDLAGLAARADPALQTGARALAFAASSLAGRFGWGWDDFLTYELISQGALLAALAAGCTPLPAAAGRKIAKGKGGAFWETAFLLGTFLLSVAFLVEDSYNPFLYFRF</sequence>
<dbReference type="GO" id="GO:0042121">
    <property type="term" value="P:alginic acid biosynthetic process"/>
    <property type="evidence" value="ECO:0007669"/>
    <property type="project" value="InterPro"/>
</dbReference>
<comment type="subcellular location">
    <subcellularLocation>
        <location evidence="1">Cell membrane</location>
        <topology evidence="1">Multi-pass membrane protein</topology>
    </subcellularLocation>
</comment>
<keyword evidence="7" id="KW-0012">Acyltransferase</keyword>
<feature type="transmembrane region" description="Helical" evidence="8">
    <location>
        <begin position="45"/>
        <end position="65"/>
    </location>
</feature>
<name>A0A9D2MS13_9FIRM</name>
<protein>
    <submittedName>
        <fullName evidence="9">MBOAT family protein</fullName>
    </submittedName>
</protein>
<dbReference type="PIRSF" id="PIRSF016636">
    <property type="entry name" value="AlgI_DltB"/>
    <property type="match status" value="1"/>
</dbReference>
<evidence type="ECO:0000256" key="3">
    <source>
        <dbReference type="ARBA" id="ARBA00022475"/>
    </source>
</evidence>
<evidence type="ECO:0000256" key="4">
    <source>
        <dbReference type="ARBA" id="ARBA00022692"/>
    </source>
</evidence>
<reference evidence="9" key="2">
    <citation type="submission" date="2021-04" db="EMBL/GenBank/DDBJ databases">
        <authorList>
            <person name="Gilroy R."/>
        </authorList>
    </citation>
    <scope>NUCLEOTIDE SEQUENCE</scope>
    <source>
        <strain evidence="9">USAMLcec3-2134</strain>
    </source>
</reference>
<evidence type="ECO:0000256" key="2">
    <source>
        <dbReference type="ARBA" id="ARBA00010323"/>
    </source>
</evidence>
<dbReference type="EMBL" id="DWXE01000023">
    <property type="protein sequence ID" value="HJB91167.1"/>
    <property type="molecule type" value="Genomic_DNA"/>
</dbReference>
<feature type="transmembrane region" description="Helical" evidence="8">
    <location>
        <begin position="449"/>
        <end position="468"/>
    </location>
</feature>
<evidence type="ECO:0000256" key="7">
    <source>
        <dbReference type="PIRNR" id="PIRNR016636"/>
    </source>
</evidence>
<dbReference type="PANTHER" id="PTHR13285:SF18">
    <property type="entry name" value="PROTEIN-CYSTEINE N-PALMITOYLTRANSFERASE RASP"/>
    <property type="match status" value="1"/>
</dbReference>
<accession>A0A9D2MS13</accession>
<feature type="transmembrane region" description="Helical" evidence="8">
    <location>
        <begin position="77"/>
        <end position="98"/>
    </location>
</feature>
<dbReference type="InterPro" id="IPR004299">
    <property type="entry name" value="MBOAT_fam"/>
</dbReference>
<keyword evidence="5 8" id="KW-1133">Transmembrane helix</keyword>
<reference evidence="9" key="1">
    <citation type="journal article" date="2021" name="PeerJ">
        <title>Extensive microbial diversity within the chicken gut microbiome revealed by metagenomics and culture.</title>
        <authorList>
            <person name="Gilroy R."/>
            <person name="Ravi A."/>
            <person name="Getino M."/>
            <person name="Pursley I."/>
            <person name="Horton D.L."/>
            <person name="Alikhan N.F."/>
            <person name="Baker D."/>
            <person name="Gharbi K."/>
            <person name="Hall N."/>
            <person name="Watson M."/>
            <person name="Adriaenssens E.M."/>
            <person name="Foster-Nyarko E."/>
            <person name="Jarju S."/>
            <person name="Secka A."/>
            <person name="Antonio M."/>
            <person name="Oren A."/>
            <person name="Chaudhuri R.R."/>
            <person name="La Ragione R."/>
            <person name="Hildebrand F."/>
            <person name="Pallen M.J."/>
        </authorList>
    </citation>
    <scope>NUCLEOTIDE SEQUENCE</scope>
    <source>
        <strain evidence="9">USAMLcec3-2134</strain>
    </source>
</reference>
<dbReference type="GO" id="GO:0005886">
    <property type="term" value="C:plasma membrane"/>
    <property type="evidence" value="ECO:0007669"/>
    <property type="project" value="UniProtKB-SubCell"/>
</dbReference>
<dbReference type="InterPro" id="IPR024194">
    <property type="entry name" value="Ac/AlaTfrase_AlgI/DltB"/>
</dbReference>
<comment type="caution">
    <text evidence="9">The sequence shown here is derived from an EMBL/GenBank/DDBJ whole genome shotgun (WGS) entry which is preliminary data.</text>
</comment>
<keyword evidence="4 8" id="KW-0812">Transmembrane</keyword>
<gene>
    <name evidence="9" type="ORF">H9763_06815</name>
</gene>
<keyword evidence="6 7" id="KW-0472">Membrane</keyword>
<evidence type="ECO:0000313" key="9">
    <source>
        <dbReference type="EMBL" id="HJB91167.1"/>
    </source>
</evidence>
<feature type="transmembrane region" description="Helical" evidence="8">
    <location>
        <begin position="310"/>
        <end position="339"/>
    </location>
</feature>
<dbReference type="GO" id="GO:0016746">
    <property type="term" value="F:acyltransferase activity"/>
    <property type="evidence" value="ECO:0007669"/>
    <property type="project" value="UniProtKB-KW"/>
</dbReference>
<dbReference type="PANTHER" id="PTHR13285">
    <property type="entry name" value="ACYLTRANSFERASE"/>
    <property type="match status" value="1"/>
</dbReference>
<proteinExistence type="inferred from homology"/>
<evidence type="ECO:0000256" key="6">
    <source>
        <dbReference type="ARBA" id="ARBA00023136"/>
    </source>
</evidence>
<dbReference type="Proteomes" id="UP000886883">
    <property type="component" value="Unassembled WGS sequence"/>
</dbReference>
<feature type="transmembrane region" description="Helical" evidence="8">
    <location>
        <begin position="417"/>
        <end position="437"/>
    </location>
</feature>
<evidence type="ECO:0000256" key="5">
    <source>
        <dbReference type="ARBA" id="ARBA00022989"/>
    </source>
</evidence>
<comment type="similarity">
    <text evidence="2 7">Belongs to the membrane-bound acyltransferase family.</text>
</comment>
<evidence type="ECO:0000256" key="1">
    <source>
        <dbReference type="ARBA" id="ARBA00004651"/>
    </source>
</evidence>
<dbReference type="AlphaFoldDB" id="A0A9D2MS13"/>
<dbReference type="InterPro" id="IPR028362">
    <property type="entry name" value="AlgI"/>
</dbReference>
<feature type="transmembrane region" description="Helical" evidence="8">
    <location>
        <begin position="221"/>
        <end position="239"/>
    </location>
</feature>
<dbReference type="Pfam" id="PF03062">
    <property type="entry name" value="MBOAT"/>
    <property type="match status" value="1"/>
</dbReference>
<organism evidence="9 10">
    <name type="scientific">Candidatus Eisenbergiella merdigallinarum</name>
    <dbReference type="NCBI Taxonomy" id="2838552"/>
    <lineage>
        <taxon>Bacteria</taxon>
        <taxon>Bacillati</taxon>
        <taxon>Bacillota</taxon>
        <taxon>Clostridia</taxon>
        <taxon>Lachnospirales</taxon>
        <taxon>Lachnospiraceae</taxon>
        <taxon>Eisenbergiella</taxon>
    </lineage>
</organism>
<feature type="transmembrane region" description="Helical" evidence="8">
    <location>
        <begin position="150"/>
        <end position="173"/>
    </location>
</feature>
<dbReference type="PIRSF" id="PIRSF500217">
    <property type="entry name" value="AlgI"/>
    <property type="match status" value="1"/>
</dbReference>
<evidence type="ECO:0000256" key="8">
    <source>
        <dbReference type="SAM" id="Phobius"/>
    </source>
</evidence>
<dbReference type="InterPro" id="IPR051085">
    <property type="entry name" value="MB_O-acyltransferase"/>
</dbReference>
<keyword evidence="7" id="KW-0808">Transferase</keyword>
<evidence type="ECO:0000313" key="10">
    <source>
        <dbReference type="Proteomes" id="UP000886883"/>
    </source>
</evidence>
<feature type="transmembrane region" description="Helical" evidence="8">
    <location>
        <begin position="359"/>
        <end position="381"/>
    </location>
</feature>